<evidence type="ECO:0000256" key="1">
    <source>
        <dbReference type="ARBA" id="ARBA00001974"/>
    </source>
</evidence>
<sequence length="386" mass="41797">MDFELADWQRAASDAFADYLAREVAPIVGAHERERRLPPRELVRAMSGYGLLGGLLPEALGGQGLDHVTYGTLLAQLAGTWASLRSMISTSNLVLSIIAERGSAEQRERFLPALIRGDTLAFFGLTEPNVGSDASGVETRAERDLASGGWRLRGRKLYISNGIHADLGVVFARTGSGEDRAVSAFIVERGTAGFSAREVHAMGMHCCPLGELLFDDVLLPAGNLIGVEGQAFAIAKHYLNLGRCFVAYVCAGVAEAAYREACRYAGQRQQFGRPIGQFQLVQQMVADMMTRVETSRLLAARAADALDRKSADAQRWCSMAKRHNSDAVLRVCEDAMQVLGGAGYTSDFPLERHYRDVRHLAIAEGSNQIQALLLAQGELGLSALRG</sequence>
<dbReference type="InterPro" id="IPR006089">
    <property type="entry name" value="Acyl-CoA_DH_CS"/>
</dbReference>
<evidence type="ECO:0000256" key="2">
    <source>
        <dbReference type="ARBA" id="ARBA00009347"/>
    </source>
</evidence>
<evidence type="ECO:0000259" key="7">
    <source>
        <dbReference type="Pfam" id="PF02770"/>
    </source>
</evidence>
<evidence type="ECO:0000313" key="9">
    <source>
        <dbReference type="EMBL" id="TWO71320.1"/>
    </source>
</evidence>
<proteinExistence type="inferred from homology"/>
<comment type="caution">
    <text evidence="9">The sequence shown here is derived from an EMBL/GenBank/DDBJ whole genome shotgun (WGS) entry which is preliminary data.</text>
</comment>
<dbReference type="SUPFAM" id="SSF47203">
    <property type="entry name" value="Acyl-CoA dehydrogenase C-terminal domain-like"/>
    <property type="match status" value="1"/>
</dbReference>
<protein>
    <submittedName>
        <fullName evidence="9">Acyl-CoA dehydrogenase</fullName>
    </submittedName>
</protein>
<dbReference type="InterPro" id="IPR036250">
    <property type="entry name" value="AcylCo_DH-like_C"/>
</dbReference>
<keyword evidence="10" id="KW-1185">Reference proteome</keyword>
<evidence type="ECO:0000256" key="3">
    <source>
        <dbReference type="ARBA" id="ARBA00022630"/>
    </source>
</evidence>
<dbReference type="Gene3D" id="1.10.540.10">
    <property type="entry name" value="Acyl-CoA dehydrogenase/oxidase, N-terminal domain"/>
    <property type="match status" value="1"/>
</dbReference>
<organism evidence="9 10">
    <name type="scientific">Caenimonas sedimenti</name>
    <dbReference type="NCBI Taxonomy" id="2596921"/>
    <lineage>
        <taxon>Bacteria</taxon>
        <taxon>Pseudomonadati</taxon>
        <taxon>Pseudomonadota</taxon>
        <taxon>Betaproteobacteria</taxon>
        <taxon>Burkholderiales</taxon>
        <taxon>Comamonadaceae</taxon>
        <taxon>Caenimonas</taxon>
    </lineage>
</organism>
<dbReference type="Pfam" id="PF02770">
    <property type="entry name" value="Acyl-CoA_dh_M"/>
    <property type="match status" value="1"/>
</dbReference>
<dbReference type="InterPro" id="IPR037069">
    <property type="entry name" value="AcylCoA_DH/ox_N_sf"/>
</dbReference>
<keyword evidence="4" id="KW-0274">FAD</keyword>
<reference evidence="9 10" key="1">
    <citation type="submission" date="2019-07" db="EMBL/GenBank/DDBJ databases">
        <title>Caenimonas sedimenti sp. nov., isolated from activated sludge.</title>
        <authorList>
            <person name="Xu J."/>
        </authorList>
    </citation>
    <scope>NUCLEOTIDE SEQUENCE [LARGE SCALE GENOMIC DNA]</scope>
    <source>
        <strain evidence="9 10">HX-9-20</strain>
    </source>
</reference>
<dbReference type="InterPro" id="IPR013786">
    <property type="entry name" value="AcylCoA_DH/ox_N"/>
</dbReference>
<dbReference type="AlphaFoldDB" id="A0A562ZRU5"/>
<dbReference type="GO" id="GO:0003995">
    <property type="term" value="F:acyl-CoA dehydrogenase activity"/>
    <property type="evidence" value="ECO:0007669"/>
    <property type="project" value="InterPro"/>
</dbReference>
<dbReference type="OrthoDB" id="7795946at2"/>
<keyword evidence="3" id="KW-0285">Flavoprotein</keyword>
<evidence type="ECO:0000256" key="4">
    <source>
        <dbReference type="ARBA" id="ARBA00022827"/>
    </source>
</evidence>
<dbReference type="GO" id="GO:0050660">
    <property type="term" value="F:flavin adenine dinucleotide binding"/>
    <property type="evidence" value="ECO:0007669"/>
    <property type="project" value="InterPro"/>
</dbReference>
<evidence type="ECO:0000256" key="5">
    <source>
        <dbReference type="ARBA" id="ARBA00023002"/>
    </source>
</evidence>
<dbReference type="RefSeq" id="WP_145892934.1">
    <property type="nucleotide sequence ID" value="NZ_VOBQ01000008.1"/>
</dbReference>
<dbReference type="PANTHER" id="PTHR43884:SF12">
    <property type="entry name" value="ISOVALERYL-COA DEHYDROGENASE, MITOCHONDRIAL-RELATED"/>
    <property type="match status" value="1"/>
</dbReference>
<dbReference type="Gene3D" id="2.40.110.10">
    <property type="entry name" value="Butyryl-CoA Dehydrogenase, subunit A, domain 2"/>
    <property type="match status" value="1"/>
</dbReference>
<comment type="similarity">
    <text evidence="2">Belongs to the acyl-CoA dehydrogenase family.</text>
</comment>
<dbReference type="PANTHER" id="PTHR43884">
    <property type="entry name" value="ACYL-COA DEHYDROGENASE"/>
    <property type="match status" value="1"/>
</dbReference>
<evidence type="ECO:0000259" key="6">
    <source>
        <dbReference type="Pfam" id="PF00441"/>
    </source>
</evidence>
<feature type="domain" description="Acyl-CoA dehydrogenase/oxidase C-terminal" evidence="6">
    <location>
        <begin position="232"/>
        <end position="377"/>
    </location>
</feature>
<keyword evidence="5" id="KW-0560">Oxidoreductase</keyword>
<dbReference type="InterPro" id="IPR009100">
    <property type="entry name" value="AcylCoA_DH/oxidase_NM_dom_sf"/>
</dbReference>
<dbReference type="InterPro" id="IPR009075">
    <property type="entry name" value="AcylCo_DH/oxidase_C"/>
</dbReference>
<evidence type="ECO:0000313" key="10">
    <source>
        <dbReference type="Proteomes" id="UP000318199"/>
    </source>
</evidence>
<dbReference type="Pfam" id="PF02771">
    <property type="entry name" value="Acyl-CoA_dh_N"/>
    <property type="match status" value="1"/>
</dbReference>
<dbReference type="Gene3D" id="1.20.140.10">
    <property type="entry name" value="Butyryl-CoA Dehydrogenase, subunit A, domain 3"/>
    <property type="match status" value="1"/>
</dbReference>
<dbReference type="PIRSF" id="PIRSF016578">
    <property type="entry name" value="HsaA"/>
    <property type="match status" value="1"/>
</dbReference>
<dbReference type="SUPFAM" id="SSF56645">
    <property type="entry name" value="Acyl-CoA dehydrogenase NM domain-like"/>
    <property type="match status" value="1"/>
</dbReference>
<dbReference type="InterPro" id="IPR006091">
    <property type="entry name" value="Acyl-CoA_Oxase/DH_mid-dom"/>
</dbReference>
<feature type="domain" description="Acyl-CoA oxidase/dehydrogenase middle" evidence="7">
    <location>
        <begin position="123"/>
        <end position="217"/>
    </location>
</feature>
<evidence type="ECO:0000259" key="8">
    <source>
        <dbReference type="Pfam" id="PF02771"/>
    </source>
</evidence>
<accession>A0A562ZRU5</accession>
<comment type="cofactor">
    <cofactor evidence="1">
        <name>FAD</name>
        <dbReference type="ChEBI" id="CHEBI:57692"/>
    </cofactor>
</comment>
<dbReference type="InterPro" id="IPR046373">
    <property type="entry name" value="Acyl-CoA_Oxase/DH_mid-dom_sf"/>
</dbReference>
<dbReference type="FunFam" id="1.20.140.10:FF:000001">
    <property type="entry name" value="Acyl-CoA dehydrogenase"/>
    <property type="match status" value="1"/>
</dbReference>
<dbReference type="PROSITE" id="PS00073">
    <property type="entry name" value="ACYL_COA_DH_2"/>
    <property type="match status" value="1"/>
</dbReference>
<dbReference type="EMBL" id="VOBQ01000008">
    <property type="protein sequence ID" value="TWO71320.1"/>
    <property type="molecule type" value="Genomic_DNA"/>
</dbReference>
<feature type="domain" description="Acyl-CoA dehydrogenase/oxidase N-terminal" evidence="8">
    <location>
        <begin position="9"/>
        <end position="118"/>
    </location>
</feature>
<name>A0A562ZRU5_9BURK</name>
<dbReference type="Proteomes" id="UP000318199">
    <property type="component" value="Unassembled WGS sequence"/>
</dbReference>
<dbReference type="Pfam" id="PF00441">
    <property type="entry name" value="Acyl-CoA_dh_1"/>
    <property type="match status" value="1"/>
</dbReference>
<gene>
    <name evidence="9" type="ORF">FN976_10365</name>
</gene>